<dbReference type="PROSITE" id="PS00061">
    <property type="entry name" value="ADH_SHORT"/>
    <property type="match status" value="1"/>
</dbReference>
<reference evidence="5" key="1">
    <citation type="submission" date="2020-01" db="EMBL/GenBank/DDBJ databases">
        <title>'Steroidobacter agaridevorans' sp. nov., agar-degrading bacteria isolated from rhizosphere soils.</title>
        <authorList>
            <person name="Ikenaga M."/>
            <person name="Kataoka M."/>
            <person name="Murouchi A."/>
            <person name="Katsuragi S."/>
            <person name="Sakai M."/>
        </authorList>
    </citation>
    <scope>NUCLEOTIDE SEQUENCE [LARGE SCALE GENOMIC DNA]</scope>
    <source>
        <strain evidence="5">YU21-B</strain>
    </source>
</reference>
<evidence type="ECO:0000256" key="2">
    <source>
        <dbReference type="ARBA" id="ARBA00023002"/>
    </source>
</evidence>
<evidence type="ECO:0000259" key="3">
    <source>
        <dbReference type="SMART" id="SM00822"/>
    </source>
</evidence>
<accession>A0A829YNB8</accession>
<dbReference type="SUPFAM" id="SSF51735">
    <property type="entry name" value="NAD(P)-binding Rossmann-fold domains"/>
    <property type="match status" value="1"/>
</dbReference>
<dbReference type="GO" id="GO:0048038">
    <property type="term" value="F:quinone binding"/>
    <property type="evidence" value="ECO:0007669"/>
    <property type="project" value="TreeGrafter"/>
</dbReference>
<dbReference type="Pfam" id="PF13561">
    <property type="entry name" value="adh_short_C2"/>
    <property type="match status" value="1"/>
</dbReference>
<dbReference type="GO" id="GO:0016616">
    <property type="term" value="F:oxidoreductase activity, acting on the CH-OH group of donors, NAD or NADP as acceptor"/>
    <property type="evidence" value="ECO:0007669"/>
    <property type="project" value="UniProtKB-ARBA"/>
</dbReference>
<evidence type="ECO:0000256" key="1">
    <source>
        <dbReference type="ARBA" id="ARBA00006484"/>
    </source>
</evidence>
<dbReference type="SMART" id="SM00822">
    <property type="entry name" value="PKS_KR"/>
    <property type="match status" value="1"/>
</dbReference>
<comment type="caution">
    <text evidence="4">The sequence shown here is derived from an EMBL/GenBank/DDBJ whole genome shotgun (WGS) entry which is preliminary data.</text>
</comment>
<dbReference type="InterPro" id="IPR002347">
    <property type="entry name" value="SDR_fam"/>
</dbReference>
<organism evidence="4 5">
    <name type="scientific">Steroidobacter agaridevorans</name>
    <dbReference type="NCBI Taxonomy" id="2695856"/>
    <lineage>
        <taxon>Bacteria</taxon>
        <taxon>Pseudomonadati</taxon>
        <taxon>Pseudomonadota</taxon>
        <taxon>Gammaproteobacteria</taxon>
        <taxon>Steroidobacterales</taxon>
        <taxon>Steroidobacteraceae</taxon>
        <taxon>Steroidobacter</taxon>
    </lineage>
</organism>
<sequence>MKRFDGELAVVTGAASGIGWAISEQLASGGAHVVLADLNADAAEAKAAQLREAGYHARSAAVDVSAPHDVQRWADDIVAADGIPQILVHSAGVGVERAFLETTIEEWERIIRVDLTGSFIVSQTLARHMTRAGYGRIVLLASTAGLRGGVGRAAYGSAKGGVITLTKVMAVELARYGITVNALAPGAIETELVAAMHSPQTRRTYRSRIPLDRYGTPAETAASAIFLCSREAAYVTGHVLAVDGGFLAAGLMNYA</sequence>
<dbReference type="InterPro" id="IPR020904">
    <property type="entry name" value="Sc_DH/Rdtase_CS"/>
</dbReference>
<dbReference type="RefSeq" id="WP_161816241.1">
    <property type="nucleotide sequence ID" value="NZ_BLJN01000009.1"/>
</dbReference>
<dbReference type="PRINTS" id="PR00080">
    <property type="entry name" value="SDRFAMILY"/>
</dbReference>
<dbReference type="GO" id="GO:0006633">
    <property type="term" value="P:fatty acid biosynthetic process"/>
    <property type="evidence" value="ECO:0007669"/>
    <property type="project" value="TreeGrafter"/>
</dbReference>
<proteinExistence type="inferred from homology"/>
<dbReference type="Proteomes" id="UP000445000">
    <property type="component" value="Unassembled WGS sequence"/>
</dbReference>
<dbReference type="PRINTS" id="PR00081">
    <property type="entry name" value="GDHRDH"/>
</dbReference>
<gene>
    <name evidence="4" type="primary">fabG2</name>
    <name evidence="4" type="ORF">GCM10011487_66590</name>
</gene>
<protein>
    <submittedName>
        <fullName evidence="4">3-oxoacyl-ACP reductase</fullName>
    </submittedName>
</protein>
<keyword evidence="2" id="KW-0560">Oxidoreductase</keyword>
<dbReference type="InterPro" id="IPR057326">
    <property type="entry name" value="KR_dom"/>
</dbReference>
<dbReference type="EMBL" id="BLJN01000009">
    <property type="protein sequence ID" value="GFE84659.1"/>
    <property type="molecule type" value="Genomic_DNA"/>
</dbReference>
<dbReference type="InterPro" id="IPR036291">
    <property type="entry name" value="NAD(P)-bd_dom_sf"/>
</dbReference>
<evidence type="ECO:0000313" key="4">
    <source>
        <dbReference type="EMBL" id="GFE84659.1"/>
    </source>
</evidence>
<dbReference type="AlphaFoldDB" id="A0A829YNB8"/>
<dbReference type="FunFam" id="3.40.50.720:FF:000173">
    <property type="entry name" value="3-oxoacyl-[acyl-carrier protein] reductase"/>
    <property type="match status" value="1"/>
</dbReference>
<keyword evidence="5" id="KW-1185">Reference proteome</keyword>
<dbReference type="PANTHER" id="PTHR42760">
    <property type="entry name" value="SHORT-CHAIN DEHYDROGENASES/REDUCTASES FAMILY MEMBER"/>
    <property type="match status" value="1"/>
</dbReference>
<name>A0A829YNB8_9GAMM</name>
<feature type="domain" description="Ketoreductase" evidence="3">
    <location>
        <begin position="7"/>
        <end position="186"/>
    </location>
</feature>
<comment type="similarity">
    <text evidence="1">Belongs to the short-chain dehydrogenases/reductases (SDR) family.</text>
</comment>
<evidence type="ECO:0000313" key="5">
    <source>
        <dbReference type="Proteomes" id="UP000445000"/>
    </source>
</evidence>
<dbReference type="PANTHER" id="PTHR42760:SF133">
    <property type="entry name" value="3-OXOACYL-[ACYL-CARRIER-PROTEIN] REDUCTASE"/>
    <property type="match status" value="1"/>
</dbReference>
<dbReference type="Gene3D" id="3.40.50.720">
    <property type="entry name" value="NAD(P)-binding Rossmann-like Domain"/>
    <property type="match status" value="1"/>
</dbReference>